<dbReference type="PANTHER" id="PTHR11365:SF23">
    <property type="entry name" value="HYPOTHETICAL 5-OXOPROLINASE (EUROFUNG)-RELATED"/>
    <property type="match status" value="1"/>
</dbReference>
<dbReference type="GO" id="GO:0017168">
    <property type="term" value="F:5-oxoprolinase (ATP-hydrolyzing) activity"/>
    <property type="evidence" value="ECO:0007669"/>
    <property type="project" value="TreeGrafter"/>
</dbReference>
<evidence type="ECO:0000313" key="3">
    <source>
        <dbReference type="EMBL" id="MBJ7598292.1"/>
    </source>
</evidence>
<proteinExistence type="predicted"/>
<evidence type="ECO:0000259" key="2">
    <source>
        <dbReference type="Pfam" id="PF02538"/>
    </source>
</evidence>
<dbReference type="AlphaFoldDB" id="A0A934K6N9"/>
<dbReference type="GO" id="GO:0006749">
    <property type="term" value="P:glutathione metabolic process"/>
    <property type="evidence" value="ECO:0007669"/>
    <property type="project" value="TreeGrafter"/>
</dbReference>
<accession>A0A934K6N9</accession>
<reference evidence="3" key="1">
    <citation type="submission" date="2020-10" db="EMBL/GenBank/DDBJ databases">
        <title>Ca. Dormibacterota MAGs.</title>
        <authorList>
            <person name="Montgomery K."/>
        </authorList>
    </citation>
    <scope>NUCLEOTIDE SEQUENCE [LARGE SCALE GENOMIC DNA]</scope>
    <source>
        <strain evidence="3">SC8812_S17_10</strain>
    </source>
</reference>
<evidence type="ECO:0000256" key="1">
    <source>
        <dbReference type="SAM" id="MobiDB-lite"/>
    </source>
</evidence>
<dbReference type="PANTHER" id="PTHR11365">
    <property type="entry name" value="5-OXOPROLINASE RELATED"/>
    <property type="match status" value="1"/>
</dbReference>
<dbReference type="RefSeq" id="WP_338201176.1">
    <property type="nucleotide sequence ID" value="NZ_JAEKNR010000102.1"/>
</dbReference>
<evidence type="ECO:0000313" key="4">
    <source>
        <dbReference type="Proteomes" id="UP000612893"/>
    </source>
</evidence>
<gene>
    <name evidence="3" type="ORF">JF922_09430</name>
</gene>
<dbReference type="InterPro" id="IPR003692">
    <property type="entry name" value="Hydantoinase_B"/>
</dbReference>
<dbReference type="InterPro" id="IPR045079">
    <property type="entry name" value="Oxoprolinase-like"/>
</dbReference>
<dbReference type="Pfam" id="PF02538">
    <property type="entry name" value="Hydantoinase_B"/>
    <property type="match status" value="1"/>
</dbReference>
<name>A0A934K6N9_9BACT</name>
<feature type="region of interest" description="Disordered" evidence="1">
    <location>
        <begin position="570"/>
        <end position="610"/>
    </location>
</feature>
<comment type="caution">
    <text evidence="3">The sequence shown here is derived from an EMBL/GenBank/DDBJ whole genome shotgun (WGS) entry which is preliminary data.</text>
</comment>
<dbReference type="Proteomes" id="UP000612893">
    <property type="component" value="Unassembled WGS sequence"/>
</dbReference>
<dbReference type="EMBL" id="JAEKNR010000102">
    <property type="protein sequence ID" value="MBJ7598292.1"/>
    <property type="molecule type" value="Genomic_DNA"/>
</dbReference>
<dbReference type="GO" id="GO:0005829">
    <property type="term" value="C:cytosol"/>
    <property type="evidence" value="ECO:0007669"/>
    <property type="project" value="TreeGrafter"/>
</dbReference>
<feature type="domain" description="Hydantoinase B/oxoprolinase" evidence="2">
    <location>
        <begin position="5"/>
        <end position="525"/>
    </location>
</feature>
<organism evidence="3 4">
    <name type="scientific">Candidatus Nephthysia bennettiae</name>
    <dbReference type="NCBI Taxonomy" id="3127016"/>
    <lineage>
        <taxon>Bacteria</taxon>
        <taxon>Bacillati</taxon>
        <taxon>Candidatus Dormiibacterota</taxon>
        <taxon>Candidatus Dormibacteria</taxon>
        <taxon>Candidatus Dormibacterales</taxon>
        <taxon>Candidatus Dormibacteraceae</taxon>
        <taxon>Candidatus Nephthysia</taxon>
    </lineage>
</organism>
<protein>
    <submittedName>
        <fullName evidence="3">Hydantoinase B/oxoprolinase family protein</fullName>
    </submittedName>
</protein>
<keyword evidence="4" id="KW-1185">Reference proteome</keyword>
<sequence length="610" mass="67047">MPAVDPIVLQIVEGTLSSVEAEVETAIERTARSPMIRDQHDYRAGIHDRRCRKLTGRSYSAMVQPVVRDFPLECMREGDVFYHNDVYLSEGSVGHLPDLTTTVPVFHEGEVVAFVQAFGHHDDIGGMVPGSMPAHATSAFQEGLMVPPVRLFSEGRRNEDLYRVIVRNSRTPESFAGDLDSEVAACQMGARRLRRLFERYGRDTVEACFDALVQRCADTFRREILPRIPDGAYEFEDYIEHDGVEPPRLHVLHMKMTKTAEGIVCDLSGTGAQARGPINHAGDYADGLFLRKWMACILRNLAESPERAAELDINEGICDILQLRFPPRGTLVTPEFPAPTNARSFLILRLLGVFAGCLAQAVGGRMPADQETIRYWGVHGRDDRGRWYLLREVLGGGSGGRFYADGSDAIHIVPDSKNLPAEFAETRFPILIEKLALATDSGGPGKRRGGLGYDKHIRLLRDAYFVSTADRARLGCYGLAGGMAGLPYQASVGGDVLPGLNDDVALPAGTVLRLRTTGGGGWGDPFEREPELVLQDVVRGLVSLESAERDYGVVIRDGRVVELRRPERERPFFDRGPGYDRMSTTSSPRRRGEVGGGPAASAQPANSTET</sequence>